<evidence type="ECO:0000313" key="1">
    <source>
        <dbReference type="EMBL" id="WUR02097.1"/>
    </source>
</evidence>
<dbReference type="InterPro" id="IPR035992">
    <property type="entry name" value="Ricin_B-like_lectins"/>
</dbReference>
<accession>A0AAX4J7U9</accession>
<keyword evidence="2" id="KW-1185">Reference proteome</keyword>
<evidence type="ECO:0000313" key="2">
    <source>
        <dbReference type="Proteomes" id="UP001334084"/>
    </source>
</evidence>
<dbReference type="EMBL" id="CP142726">
    <property type="protein sequence ID" value="WUR02097.1"/>
    <property type="molecule type" value="Genomic_DNA"/>
</dbReference>
<dbReference type="AlphaFoldDB" id="A0AAX4J7U9"/>
<dbReference type="Proteomes" id="UP001334084">
    <property type="component" value="Chromosome 1"/>
</dbReference>
<dbReference type="KEGG" id="vnx:VNE69_01038"/>
<dbReference type="GeneID" id="90539903"/>
<proteinExistence type="predicted"/>
<dbReference type="RefSeq" id="XP_065328242.1">
    <property type="nucleotide sequence ID" value="XM_065472170.1"/>
</dbReference>
<name>A0AAX4J7U9_9MICR</name>
<protein>
    <submittedName>
        <fullName evidence="1">Ricin B lectin (PTP6c)</fullName>
    </submittedName>
</protein>
<reference evidence="1" key="1">
    <citation type="journal article" date="2024" name="BMC Genomics">
        <title>Functional annotation of a divergent genome using sequence and structure-based similarity.</title>
        <authorList>
            <person name="Svedberg D."/>
            <person name="Winiger R.R."/>
            <person name="Berg A."/>
            <person name="Sharma H."/>
            <person name="Tellgren-Roth C."/>
            <person name="Debrunner-Vossbrinck B.A."/>
            <person name="Vossbrinck C.R."/>
            <person name="Barandun J."/>
        </authorList>
    </citation>
    <scope>NUCLEOTIDE SEQUENCE</scope>
    <source>
        <strain evidence="1">Illinois isolate</strain>
    </source>
</reference>
<sequence length="173" mass="20188">MILIFLCKTLQFYIKHLNEDRFIKGSYSNSDVNSVAKSDVSSNKDFFAVVSMGEGMLVIKTSNGKAVWDIGNAWTLTYNNNVHKKDNQHFYFSLIEPKTFIIKNRGKCIEYDKNDDKYYSKNCTLQDNQKFQVLEDKNEAVDFLYSKAKGKLNYKQKSNKKIKTMKIIILHRL</sequence>
<gene>
    <name evidence="1" type="ORF">VNE69_01038</name>
</gene>
<dbReference type="SUPFAM" id="SSF50370">
    <property type="entry name" value="Ricin B-like lectins"/>
    <property type="match status" value="1"/>
</dbReference>
<organism evidence="1 2">
    <name type="scientific">Vairimorpha necatrix</name>
    <dbReference type="NCBI Taxonomy" id="6039"/>
    <lineage>
        <taxon>Eukaryota</taxon>
        <taxon>Fungi</taxon>
        <taxon>Fungi incertae sedis</taxon>
        <taxon>Microsporidia</taxon>
        <taxon>Nosematidae</taxon>
        <taxon>Vairimorpha</taxon>
    </lineage>
</organism>